<dbReference type="SUPFAM" id="SSF102588">
    <property type="entry name" value="LmbE-like"/>
    <property type="match status" value="1"/>
</dbReference>
<accession>A0A917XN11</accession>
<keyword evidence="3" id="KW-1185">Reference proteome</keyword>
<protein>
    <submittedName>
        <fullName evidence="2">Uncharacterized protein</fullName>
    </submittedName>
</protein>
<evidence type="ECO:0000313" key="3">
    <source>
        <dbReference type="Proteomes" id="UP000653411"/>
    </source>
</evidence>
<dbReference type="PANTHER" id="PTHR12993">
    <property type="entry name" value="N-ACETYLGLUCOSAMINYL-PHOSPHATIDYLINOSITOL DE-N-ACETYLASE-RELATED"/>
    <property type="match status" value="1"/>
</dbReference>
<sequence>MTDALVFAPHPDDETLGCGGSIAHHTAMGRTVHIVFLTSGEQGVHGTAPQQAGPVREREAESAAGKLGVAAGNVHFLRLPDGGLDPGDRAQFLSVLSILRQTRPEVVYVPHAADAAHDHRQAHLLVRRALEKGASRSYPDAGPRHWVATVLGYEVWSPISVPSLFESLQPSDVEAKLSALACYSTQVKGEGEADYAGEGGVALARFRGAMTTGSHREAFAVLRLGALPWPPPCGQPSA</sequence>
<evidence type="ECO:0000256" key="1">
    <source>
        <dbReference type="ARBA" id="ARBA00022833"/>
    </source>
</evidence>
<dbReference type="GO" id="GO:0016811">
    <property type="term" value="F:hydrolase activity, acting on carbon-nitrogen (but not peptide) bonds, in linear amides"/>
    <property type="evidence" value="ECO:0007669"/>
    <property type="project" value="TreeGrafter"/>
</dbReference>
<reference evidence="2" key="2">
    <citation type="submission" date="2020-09" db="EMBL/GenBank/DDBJ databases">
        <authorList>
            <person name="Sun Q."/>
            <person name="Zhou Y."/>
        </authorList>
    </citation>
    <scope>NUCLEOTIDE SEQUENCE</scope>
    <source>
        <strain evidence="2">CGMCC 4.7110</strain>
    </source>
</reference>
<dbReference type="PANTHER" id="PTHR12993:SF29">
    <property type="entry name" value="BLR3841 PROTEIN"/>
    <property type="match status" value="1"/>
</dbReference>
<dbReference type="InterPro" id="IPR003737">
    <property type="entry name" value="GlcNAc_PI_deacetylase-related"/>
</dbReference>
<dbReference type="EMBL" id="BMML01000033">
    <property type="protein sequence ID" value="GGN41034.1"/>
    <property type="molecule type" value="Genomic_DNA"/>
</dbReference>
<organism evidence="2 3">
    <name type="scientific">Streptomyces fuscichromogenes</name>
    <dbReference type="NCBI Taxonomy" id="1324013"/>
    <lineage>
        <taxon>Bacteria</taxon>
        <taxon>Bacillati</taxon>
        <taxon>Actinomycetota</taxon>
        <taxon>Actinomycetes</taxon>
        <taxon>Kitasatosporales</taxon>
        <taxon>Streptomycetaceae</taxon>
        <taxon>Streptomyces</taxon>
    </lineage>
</organism>
<proteinExistence type="predicted"/>
<dbReference type="InterPro" id="IPR024078">
    <property type="entry name" value="LmbE-like_dom_sf"/>
</dbReference>
<reference evidence="2" key="1">
    <citation type="journal article" date="2014" name="Int. J. Syst. Evol. Microbiol.">
        <title>Complete genome sequence of Corynebacterium casei LMG S-19264T (=DSM 44701T), isolated from a smear-ripened cheese.</title>
        <authorList>
            <consortium name="US DOE Joint Genome Institute (JGI-PGF)"/>
            <person name="Walter F."/>
            <person name="Albersmeier A."/>
            <person name="Kalinowski J."/>
            <person name="Ruckert C."/>
        </authorList>
    </citation>
    <scope>NUCLEOTIDE SEQUENCE</scope>
    <source>
        <strain evidence="2">CGMCC 4.7110</strain>
    </source>
</reference>
<dbReference type="Pfam" id="PF02585">
    <property type="entry name" value="PIG-L"/>
    <property type="match status" value="1"/>
</dbReference>
<dbReference type="AlphaFoldDB" id="A0A917XN11"/>
<keyword evidence="1" id="KW-0862">Zinc</keyword>
<gene>
    <name evidence="2" type="ORF">GCM10011578_088900</name>
</gene>
<name>A0A917XN11_9ACTN</name>
<dbReference type="GO" id="GO:0016137">
    <property type="term" value="P:glycoside metabolic process"/>
    <property type="evidence" value="ECO:0007669"/>
    <property type="project" value="UniProtKB-ARBA"/>
</dbReference>
<dbReference type="Proteomes" id="UP000653411">
    <property type="component" value="Unassembled WGS sequence"/>
</dbReference>
<comment type="caution">
    <text evidence="2">The sequence shown here is derived from an EMBL/GenBank/DDBJ whole genome shotgun (WGS) entry which is preliminary data.</text>
</comment>
<dbReference type="RefSeq" id="WP_189268655.1">
    <property type="nucleotide sequence ID" value="NZ_BMML01000033.1"/>
</dbReference>
<evidence type="ECO:0000313" key="2">
    <source>
        <dbReference type="EMBL" id="GGN41034.1"/>
    </source>
</evidence>
<dbReference type="Gene3D" id="3.40.50.10320">
    <property type="entry name" value="LmbE-like"/>
    <property type="match status" value="1"/>
</dbReference>